<evidence type="ECO:0000256" key="1">
    <source>
        <dbReference type="SAM" id="Phobius"/>
    </source>
</evidence>
<name>A0A124GPA6_PICGL</name>
<reference evidence="2" key="1">
    <citation type="journal article" date="2015" name="Genome Biol. Evol.">
        <title>Organellar Genomes of White Spruce (Picea glauca): Assembly and Annotation.</title>
        <authorList>
            <person name="Jackman S.D."/>
            <person name="Warren R.L."/>
            <person name="Gibb E.A."/>
            <person name="Vandervalk B.P."/>
            <person name="Mohamadi H."/>
            <person name="Chu J."/>
            <person name="Raymond A."/>
            <person name="Pleasance S."/>
            <person name="Coope R."/>
            <person name="Wildung M.R."/>
            <person name="Ritland C.E."/>
            <person name="Bousquet J."/>
            <person name="Jones S.J."/>
            <person name="Bohlmann J."/>
            <person name="Birol I."/>
        </authorList>
    </citation>
    <scope>NUCLEOTIDE SEQUENCE [LARGE SCALE GENOMIC DNA]</scope>
    <source>
        <tissue evidence="2">Flushing bud</tissue>
    </source>
</reference>
<feature type="transmembrane region" description="Helical" evidence="1">
    <location>
        <begin position="59"/>
        <end position="78"/>
    </location>
</feature>
<keyword evidence="2" id="KW-0496">Mitochondrion</keyword>
<proteinExistence type="predicted"/>
<keyword evidence="1" id="KW-0472">Membrane</keyword>
<protein>
    <submittedName>
        <fullName evidence="2">Uncharacterized protein</fullName>
    </submittedName>
</protein>
<accession>A0A124GPA6</accession>
<keyword evidence="1" id="KW-0812">Transmembrane</keyword>
<gene>
    <name evidence="2" type="ORF">ABT39_MTgene1210</name>
</gene>
<sequence>MPAVHGPVGMDWREYIGGQKCSDRCSKLRKKPSSARGGGILNLQLVLDQSNQQALVLEWARMLALMLLLPPLLALLLIS</sequence>
<evidence type="ECO:0000313" key="2">
    <source>
        <dbReference type="EMBL" id="KUM51363.1"/>
    </source>
</evidence>
<geneLocation type="mitochondrion" evidence="2"/>
<dbReference type="AlphaFoldDB" id="A0A124GPA6"/>
<organism evidence="2">
    <name type="scientific">Picea glauca</name>
    <name type="common">White spruce</name>
    <name type="synonym">Pinus glauca</name>
    <dbReference type="NCBI Taxonomy" id="3330"/>
    <lineage>
        <taxon>Eukaryota</taxon>
        <taxon>Viridiplantae</taxon>
        <taxon>Streptophyta</taxon>
        <taxon>Embryophyta</taxon>
        <taxon>Tracheophyta</taxon>
        <taxon>Spermatophyta</taxon>
        <taxon>Pinopsida</taxon>
        <taxon>Pinidae</taxon>
        <taxon>Conifers I</taxon>
        <taxon>Pinales</taxon>
        <taxon>Pinaceae</taxon>
        <taxon>Picea</taxon>
    </lineage>
</organism>
<dbReference type="EMBL" id="LKAM01000001">
    <property type="protein sequence ID" value="KUM51363.1"/>
    <property type="molecule type" value="Genomic_DNA"/>
</dbReference>
<keyword evidence="1" id="KW-1133">Transmembrane helix</keyword>
<comment type="caution">
    <text evidence="2">The sequence shown here is derived from an EMBL/GenBank/DDBJ whole genome shotgun (WGS) entry which is preliminary data.</text>
</comment>